<dbReference type="AlphaFoldDB" id="A0A127VHU0"/>
<accession>A0A127VHU0</accession>
<dbReference type="Pfam" id="PF04183">
    <property type="entry name" value="IucA_IucC"/>
    <property type="match status" value="1"/>
</dbReference>
<feature type="domain" description="Aerobactin siderophore biosynthesis IucA/IucC-like C-terminal" evidence="3">
    <location>
        <begin position="418"/>
        <end position="574"/>
    </location>
</feature>
<sequence>MTTTNLLESITPLQLTIWEKVNTDLFAKTLAELMHEQVALPQISSEDADGLIHFRLTTDHGNIYYTFSAYPRLLDYWHILKPSIQKHENGIVKPATDVPAFFTEVQQTFGLNSFTLAHYIEEILHTLYADAFIQSKGRMAVGILAEADYQTIEHQMEGHPWIIVNKGRLDFNQDDYLNYAPEAKQNTRLMWIAVHQSRAAFKAVEEINEQEFFEDELGKEKIITFNNYLSAKGLVPSDYLFMPVHEWQWNNKLLILFAADIAGQLLVPLEFGDDLYSPQQSIRTFYNLSHPDKHYVKTAISILNTGTVRGLPPKQLAIAPRLTAWLKSVLLTDAYLQDLGLVLLGEVATIGYLHPNYTGIIDPPFQYNEYLGVLWRESPGKFLRPGEKLMTMASLLYVDDTGKSLIQELIERSGLRAEEWLMTYLNAYLKPLLHIYYQHAVCVNPHGENVILIMENYVPVRIVLKDFAGDILLNEEAQAKLPKDFSENMILSSNPENVPLVILIGVFEAYFRYLGDLFHTTVGYPEKSFWKCVYNVIEVYQETHPELNAKFERYNLFVPHFKRLNINSQRLFNGYKETTGFARSFKSGQLSNPLTLFRTAGTASLKEN</sequence>
<name>A0A127VHU0_9SPHI</name>
<dbReference type="GO" id="GO:0019290">
    <property type="term" value="P:siderophore biosynthetic process"/>
    <property type="evidence" value="ECO:0007669"/>
    <property type="project" value="InterPro"/>
</dbReference>
<evidence type="ECO:0000313" key="4">
    <source>
        <dbReference type="EMBL" id="AMQ00499.1"/>
    </source>
</evidence>
<dbReference type="Gene3D" id="3.30.310.280">
    <property type="match status" value="1"/>
</dbReference>
<dbReference type="InterPro" id="IPR037455">
    <property type="entry name" value="LucA/IucC-like"/>
</dbReference>
<evidence type="ECO:0000256" key="1">
    <source>
        <dbReference type="ARBA" id="ARBA00004924"/>
    </source>
</evidence>
<dbReference type="EMBL" id="CP014504">
    <property type="protein sequence ID" value="AMQ00499.1"/>
    <property type="molecule type" value="Genomic_DNA"/>
</dbReference>
<dbReference type="KEGG" id="pcm:AY601_3637"/>
<gene>
    <name evidence="4" type="ORF">AY601_3637</name>
</gene>
<dbReference type="PATRIC" id="fig|188932.3.peg.3779"/>
<dbReference type="Proteomes" id="UP000071561">
    <property type="component" value="Chromosome"/>
</dbReference>
<dbReference type="Pfam" id="PF06276">
    <property type="entry name" value="FhuF"/>
    <property type="match status" value="1"/>
</dbReference>
<dbReference type="InterPro" id="IPR007310">
    <property type="entry name" value="Aerobactin_biosyn_IucA/IucC_N"/>
</dbReference>
<dbReference type="InterPro" id="IPR022770">
    <property type="entry name" value="IucA/IucC-like_C"/>
</dbReference>
<evidence type="ECO:0000259" key="3">
    <source>
        <dbReference type="Pfam" id="PF06276"/>
    </source>
</evidence>
<keyword evidence="5" id="KW-1185">Reference proteome</keyword>
<protein>
    <submittedName>
        <fullName evidence="4">Siderophore synthetase component</fullName>
    </submittedName>
</protein>
<dbReference type="OrthoDB" id="495728at2"/>
<feature type="domain" description="Aerobactin siderophore biosynthesis IucA/IucC N-terminal" evidence="2">
    <location>
        <begin position="148"/>
        <end position="396"/>
    </location>
</feature>
<dbReference type="Gene3D" id="6.10.250.3370">
    <property type="match status" value="1"/>
</dbReference>
<dbReference type="Gene3D" id="1.10.510.40">
    <property type="match status" value="1"/>
</dbReference>
<evidence type="ECO:0000259" key="2">
    <source>
        <dbReference type="Pfam" id="PF04183"/>
    </source>
</evidence>
<evidence type="ECO:0000313" key="5">
    <source>
        <dbReference type="Proteomes" id="UP000071561"/>
    </source>
</evidence>
<dbReference type="GO" id="GO:0016881">
    <property type="term" value="F:acid-amino acid ligase activity"/>
    <property type="evidence" value="ECO:0007669"/>
    <property type="project" value="UniProtKB-ARBA"/>
</dbReference>
<dbReference type="PANTHER" id="PTHR34384">
    <property type="entry name" value="L-2,3-DIAMINOPROPANOATE--CITRATE LIGASE"/>
    <property type="match status" value="1"/>
</dbReference>
<dbReference type="RefSeq" id="WP_068403549.1">
    <property type="nucleotide sequence ID" value="NZ_CP014504.1"/>
</dbReference>
<proteinExistence type="predicted"/>
<reference evidence="4 5" key="1">
    <citation type="submission" date="2016-03" db="EMBL/GenBank/DDBJ databases">
        <title>Complete genome sequence of Pedobacter cryoconitis PAMC 27485.</title>
        <authorList>
            <person name="Lee J."/>
            <person name="Kim O.-S."/>
        </authorList>
    </citation>
    <scope>NUCLEOTIDE SEQUENCE [LARGE SCALE GENOMIC DNA]</scope>
    <source>
        <strain evidence="4 5">PAMC 27485</strain>
    </source>
</reference>
<comment type="pathway">
    <text evidence="1">Siderophore biosynthesis.</text>
</comment>
<dbReference type="PANTHER" id="PTHR34384:SF6">
    <property type="entry name" value="STAPHYLOFERRIN B SYNTHASE"/>
    <property type="match status" value="1"/>
</dbReference>
<organism evidence="4 5">
    <name type="scientific">Pedobacter cryoconitis</name>
    <dbReference type="NCBI Taxonomy" id="188932"/>
    <lineage>
        <taxon>Bacteria</taxon>
        <taxon>Pseudomonadati</taxon>
        <taxon>Bacteroidota</taxon>
        <taxon>Sphingobacteriia</taxon>
        <taxon>Sphingobacteriales</taxon>
        <taxon>Sphingobacteriaceae</taxon>
        <taxon>Pedobacter</taxon>
    </lineage>
</organism>